<dbReference type="OrthoDB" id="203381at2759"/>
<dbReference type="InterPro" id="IPR052275">
    <property type="entry name" value="Mt_Fe-S_assembly_factor"/>
</dbReference>
<evidence type="ECO:0000313" key="4">
    <source>
        <dbReference type="EMBL" id="KAH9827760.1"/>
    </source>
</evidence>
<keyword evidence="5" id="KW-1185">Reference proteome</keyword>
<organism evidence="4 5">
    <name type="scientific">Teratosphaeria destructans</name>
    <dbReference type="NCBI Taxonomy" id="418781"/>
    <lineage>
        <taxon>Eukaryota</taxon>
        <taxon>Fungi</taxon>
        <taxon>Dikarya</taxon>
        <taxon>Ascomycota</taxon>
        <taxon>Pezizomycotina</taxon>
        <taxon>Dothideomycetes</taxon>
        <taxon>Dothideomycetidae</taxon>
        <taxon>Mycosphaerellales</taxon>
        <taxon>Teratosphaeriaceae</taxon>
        <taxon>Teratosphaeria</taxon>
    </lineage>
</organism>
<feature type="compositionally biased region" description="Low complexity" evidence="3">
    <location>
        <begin position="17"/>
        <end position="28"/>
    </location>
</feature>
<protein>
    <submittedName>
        <fullName evidence="4">Bola-like protein</fullName>
    </submittedName>
</protein>
<evidence type="ECO:0000256" key="3">
    <source>
        <dbReference type="SAM" id="MobiDB-lite"/>
    </source>
</evidence>
<dbReference type="Pfam" id="PF01722">
    <property type="entry name" value="BolA"/>
    <property type="match status" value="1"/>
</dbReference>
<dbReference type="SUPFAM" id="SSF82657">
    <property type="entry name" value="BolA-like"/>
    <property type="match status" value="1"/>
</dbReference>
<dbReference type="InterPro" id="IPR036065">
    <property type="entry name" value="BolA-like_sf"/>
</dbReference>
<dbReference type="EMBL" id="RIBY02001860">
    <property type="protein sequence ID" value="KAH9827760.1"/>
    <property type="molecule type" value="Genomic_DNA"/>
</dbReference>
<dbReference type="InterPro" id="IPR002634">
    <property type="entry name" value="BolA"/>
</dbReference>
<dbReference type="GO" id="GO:0005759">
    <property type="term" value="C:mitochondrial matrix"/>
    <property type="evidence" value="ECO:0007669"/>
    <property type="project" value="TreeGrafter"/>
</dbReference>
<accession>A0A9W7SSL2</accession>
<dbReference type="PANTHER" id="PTHR46188">
    <property type="entry name" value="BOLA-LIKE PROTEIN 3"/>
    <property type="match status" value="1"/>
</dbReference>
<dbReference type="Proteomes" id="UP001138500">
    <property type="component" value="Unassembled WGS sequence"/>
</dbReference>
<comment type="caution">
    <text evidence="4">The sequence shown here is derived from an EMBL/GenBank/DDBJ whole genome shotgun (WGS) entry which is preliminary data.</text>
</comment>
<gene>
    <name evidence="4" type="ORF">Tdes44962_MAKER09623</name>
</gene>
<proteinExistence type="inferred from homology"/>
<evidence type="ECO:0000256" key="1">
    <source>
        <dbReference type="ARBA" id="ARBA00005578"/>
    </source>
</evidence>
<evidence type="ECO:0000313" key="5">
    <source>
        <dbReference type="Proteomes" id="UP001138500"/>
    </source>
</evidence>
<dbReference type="AlphaFoldDB" id="A0A9W7SSL2"/>
<sequence>MSFPRALRAFTSPLAQPPRLRLPLAQPHRLPPHQRRPHATTDSPSVDSPPAHLDDRERHIFHTLTRSLHPTKLEVQDVSGGCGSMYALDIVSERFRGLSVIQQHRLVNRVLGEEIKGWHGLQLKTKAP</sequence>
<comment type="similarity">
    <text evidence="1 2">Belongs to the BolA/IbaG family.</text>
</comment>
<reference evidence="4 5" key="1">
    <citation type="journal article" date="2018" name="IMA Fungus">
        <title>IMA Genome-F 10: Nine draft genome sequences of Claviceps purpurea s.lat., including C. arundinis, C. humidiphila, and C. cf. spartinae, pseudomolecules for the pitch canker pathogen Fusarium circinatum, draft genome of Davidsoniella eucalypti, Grosmannia galeiformis, Quambalaria eucalypti, and Teratosphaeria destructans.</title>
        <authorList>
            <person name="Wingfield B.D."/>
            <person name="Liu M."/>
            <person name="Nguyen H.D."/>
            <person name="Lane F.A."/>
            <person name="Morgan S.W."/>
            <person name="De Vos L."/>
            <person name="Wilken P.M."/>
            <person name="Duong T.A."/>
            <person name="Aylward J."/>
            <person name="Coetzee M.P."/>
            <person name="Dadej K."/>
            <person name="De Beer Z.W."/>
            <person name="Findlay W."/>
            <person name="Havenga M."/>
            <person name="Kolarik M."/>
            <person name="Menzies J.G."/>
            <person name="Naidoo K."/>
            <person name="Pochopski O."/>
            <person name="Shoukouhi P."/>
            <person name="Santana Q.C."/>
            <person name="Seifert K.A."/>
            <person name="Soal N."/>
            <person name="Steenkamp E.T."/>
            <person name="Tatham C.T."/>
            <person name="van der Nest M.A."/>
            <person name="Wingfield M.J."/>
        </authorList>
    </citation>
    <scope>NUCLEOTIDE SEQUENCE [LARGE SCALE GENOMIC DNA]</scope>
    <source>
        <strain evidence="4">CMW44962</strain>
    </source>
</reference>
<reference evidence="4 5" key="2">
    <citation type="journal article" date="2021" name="Curr. Genet.">
        <title>Genetic response to nitrogen starvation in the aggressive Eucalyptus foliar pathogen Teratosphaeria destructans.</title>
        <authorList>
            <person name="Havenga M."/>
            <person name="Wingfield B.D."/>
            <person name="Wingfield M.J."/>
            <person name="Dreyer L.L."/>
            <person name="Roets F."/>
            <person name="Aylward J."/>
        </authorList>
    </citation>
    <scope>NUCLEOTIDE SEQUENCE [LARGE SCALE GENOMIC DNA]</scope>
    <source>
        <strain evidence="4">CMW44962</strain>
    </source>
</reference>
<evidence type="ECO:0000256" key="2">
    <source>
        <dbReference type="RuleBase" id="RU003860"/>
    </source>
</evidence>
<name>A0A9W7SSL2_9PEZI</name>
<dbReference type="Gene3D" id="3.10.20.90">
    <property type="entry name" value="Phosphatidylinositol 3-kinase Catalytic Subunit, Chain A, domain 1"/>
    <property type="match status" value="1"/>
</dbReference>
<dbReference type="PANTHER" id="PTHR46188:SF1">
    <property type="entry name" value="BOLA-LIKE PROTEIN 3"/>
    <property type="match status" value="1"/>
</dbReference>
<feature type="region of interest" description="Disordered" evidence="3">
    <location>
        <begin position="17"/>
        <end position="53"/>
    </location>
</feature>